<dbReference type="STRING" id="1033734.GCA_000285535_01609"/>
<dbReference type="InterPro" id="IPR008978">
    <property type="entry name" value="HSP20-like_chaperone"/>
</dbReference>
<dbReference type="CDD" id="cd00298">
    <property type="entry name" value="ACD_sHsps_p23-like"/>
    <property type="match status" value="1"/>
</dbReference>
<reference evidence="1 2" key="1">
    <citation type="journal article" date="2019" name="Indoor Air">
        <title>Impacts of indoor surface finishes on bacterial viability.</title>
        <authorList>
            <person name="Hu J."/>
            <person name="Maamar S.B."/>
            <person name="Glawe A.J."/>
            <person name="Gottel N."/>
            <person name="Gilbert J.A."/>
            <person name="Hartmann E.M."/>
        </authorList>
    </citation>
    <scope>NUCLEOTIDE SEQUENCE [LARGE SCALE GENOMIC DNA]</scope>
    <source>
        <strain evidence="1 2">AF060A6</strain>
    </source>
</reference>
<evidence type="ECO:0000313" key="2">
    <source>
        <dbReference type="Proteomes" id="UP000306477"/>
    </source>
</evidence>
<keyword evidence="2" id="KW-1185">Reference proteome</keyword>
<organism evidence="1 2">
    <name type="scientific">Bacillus timonensis</name>
    <dbReference type="NCBI Taxonomy" id="1033734"/>
    <lineage>
        <taxon>Bacteria</taxon>
        <taxon>Bacillati</taxon>
        <taxon>Bacillota</taxon>
        <taxon>Bacilli</taxon>
        <taxon>Bacillales</taxon>
        <taxon>Bacillaceae</taxon>
        <taxon>Bacillus</taxon>
    </lineage>
</organism>
<name>A0A4S3PPN6_9BACI</name>
<sequence>MFPFQSLFPFKDIMQQLMKQSGESSSIEKFVQESISKSMSTSMDYFQKNASVLNRAFHENQVSEDGEITLPVQANSSELTPSIFDSLDHVYVKFRIKDPSKLSNLKIFHTSNQIIIEGYPYEESYHVFALPEIVKKKGAITTYKDEYLQIKLPKATDMQYTQIDVPPVE</sequence>
<dbReference type="OrthoDB" id="2905328at2"/>
<evidence type="ECO:0000313" key="1">
    <source>
        <dbReference type="EMBL" id="THE11587.1"/>
    </source>
</evidence>
<dbReference type="SUPFAM" id="SSF49764">
    <property type="entry name" value="HSP20-like chaperones"/>
    <property type="match status" value="1"/>
</dbReference>
<dbReference type="RefSeq" id="WP_136380230.1">
    <property type="nucleotide sequence ID" value="NZ_SLUB01000026.1"/>
</dbReference>
<accession>A0A4S3PPN6</accession>
<dbReference type="AlphaFoldDB" id="A0A4S3PPN6"/>
<evidence type="ECO:0008006" key="3">
    <source>
        <dbReference type="Google" id="ProtNLM"/>
    </source>
</evidence>
<gene>
    <name evidence="1" type="ORF">E1I69_14130</name>
</gene>
<proteinExistence type="predicted"/>
<comment type="caution">
    <text evidence="1">The sequence shown here is derived from an EMBL/GenBank/DDBJ whole genome shotgun (WGS) entry which is preliminary data.</text>
</comment>
<dbReference type="EMBL" id="SLUB01000026">
    <property type="protein sequence ID" value="THE11587.1"/>
    <property type="molecule type" value="Genomic_DNA"/>
</dbReference>
<protein>
    <recommendedName>
        <fullName evidence="3">Hsp20/alpha crystallin family protein</fullName>
    </recommendedName>
</protein>
<dbReference type="Proteomes" id="UP000306477">
    <property type="component" value="Unassembled WGS sequence"/>
</dbReference>